<reference evidence="3 4" key="1">
    <citation type="submission" date="2017-06" db="EMBL/GenBank/DDBJ databases">
        <authorList>
            <person name="Kim H.J."/>
            <person name="Triplett B.A."/>
        </authorList>
    </citation>
    <scope>NUCLEOTIDE SEQUENCE [LARGE SCALE GENOMIC DNA]</scope>
    <source>
        <strain evidence="3 4">DSM 13116</strain>
    </source>
</reference>
<accession>A0A239A3X5</accession>
<organism evidence="3 4">
    <name type="scientific">Humidesulfovibrio mexicanus</name>
    <dbReference type="NCBI Taxonomy" id="147047"/>
    <lineage>
        <taxon>Bacteria</taxon>
        <taxon>Pseudomonadati</taxon>
        <taxon>Thermodesulfobacteriota</taxon>
        <taxon>Desulfovibrionia</taxon>
        <taxon>Desulfovibrionales</taxon>
        <taxon>Desulfovibrionaceae</taxon>
        <taxon>Humidesulfovibrio</taxon>
    </lineage>
</organism>
<protein>
    <recommendedName>
        <fullName evidence="5">Repeat domain-containing protein</fullName>
    </recommendedName>
</protein>
<dbReference type="EMBL" id="FZOC01000003">
    <property type="protein sequence ID" value="SNR90347.1"/>
    <property type="molecule type" value="Genomic_DNA"/>
</dbReference>
<feature type="compositionally biased region" description="Low complexity" evidence="1">
    <location>
        <begin position="172"/>
        <end position="186"/>
    </location>
</feature>
<dbReference type="RefSeq" id="WP_089273913.1">
    <property type="nucleotide sequence ID" value="NZ_FZOC01000003.1"/>
</dbReference>
<name>A0A239A3X5_9BACT</name>
<dbReference type="SUPFAM" id="SSF69318">
    <property type="entry name" value="Integrin alpha N-terminal domain"/>
    <property type="match status" value="1"/>
</dbReference>
<evidence type="ECO:0000313" key="3">
    <source>
        <dbReference type="EMBL" id="SNR90347.1"/>
    </source>
</evidence>
<dbReference type="InterPro" id="IPR028994">
    <property type="entry name" value="Integrin_alpha_N"/>
</dbReference>
<feature type="chain" id="PRO_5012444169" description="Repeat domain-containing protein" evidence="2">
    <location>
        <begin position="25"/>
        <end position="564"/>
    </location>
</feature>
<feature type="compositionally biased region" description="Basic and acidic residues" evidence="1">
    <location>
        <begin position="154"/>
        <end position="171"/>
    </location>
</feature>
<feature type="compositionally biased region" description="Low complexity" evidence="1">
    <location>
        <begin position="195"/>
        <end position="204"/>
    </location>
</feature>
<evidence type="ECO:0000256" key="1">
    <source>
        <dbReference type="SAM" id="MobiDB-lite"/>
    </source>
</evidence>
<feature type="signal peptide" evidence="2">
    <location>
        <begin position="1"/>
        <end position="24"/>
    </location>
</feature>
<feature type="region of interest" description="Disordered" evidence="1">
    <location>
        <begin position="154"/>
        <end position="223"/>
    </location>
</feature>
<dbReference type="AlphaFoldDB" id="A0A239A3X5"/>
<keyword evidence="4" id="KW-1185">Reference proteome</keyword>
<dbReference type="OrthoDB" id="5422153at2"/>
<evidence type="ECO:0008006" key="5">
    <source>
        <dbReference type="Google" id="ProtNLM"/>
    </source>
</evidence>
<gene>
    <name evidence="3" type="ORF">SAMN04488503_1819</name>
</gene>
<evidence type="ECO:0000313" key="4">
    <source>
        <dbReference type="Proteomes" id="UP000198324"/>
    </source>
</evidence>
<sequence length="564" mass="62485">MSFKRFSVALLLCAALTLPALLLAQSQGVRTYAVLPFQVNSAKFQYLSKGAQSPVSNRLTWLGYFEPVEADKLSRAAGRFPSSPAEAQSIMSAIGSDFLVAGVLNFQDGDKQIDITMNVYERTGKSWSKNARVPLEGLLPALERLSGDVRSEVFRRPGEEGKAAEQRKEAPKAASDAKAAAPRNADFLVGDTGEAPVGPAGGPVMNPQFRYEGGAETPGRWQSQSLRYASTNMVVGDIVGDKKNRVVVCGTNTVYAYEYFQKTLKPLGDLNLGMRVQVLRASLYDFDRDGKSEIIVSCIEDRDGNAFPRTYVLSYADGKFTNFMPPQKMYLSVVRVPPSYQPTLLGQKKGSHQPFDEDGVSEMMYQDGGVQHVRKLRLPHNANLFNFSYLPEGNSFKIVLLNEYNYMKVFTSDLEPQFSQEDGYNSSNNYVIVDERLPGMDMGTRDTATEEFYYVPIRMLPVSFGANAKYELLANKDISVAVQVFKKFRRFSQGEVHSLFWDGVGMSLAWKTRRIKGTVVDLAMADIRNDGSKQLIVCVNTYSGAIGASSEKTVVVSYDLNTDQ</sequence>
<keyword evidence="2" id="KW-0732">Signal</keyword>
<evidence type="ECO:0000256" key="2">
    <source>
        <dbReference type="SAM" id="SignalP"/>
    </source>
</evidence>
<proteinExistence type="predicted"/>
<dbReference type="Proteomes" id="UP000198324">
    <property type="component" value="Unassembled WGS sequence"/>
</dbReference>